<organism evidence="11 12">
    <name type="scientific">candidate division KSB3 bacterium</name>
    <dbReference type="NCBI Taxonomy" id="2044937"/>
    <lineage>
        <taxon>Bacteria</taxon>
        <taxon>candidate division KSB3</taxon>
    </lineage>
</organism>
<evidence type="ECO:0000256" key="2">
    <source>
        <dbReference type="ARBA" id="ARBA00022448"/>
    </source>
</evidence>
<proteinExistence type="inferred from homology"/>
<comment type="similarity">
    <text evidence="8">Belongs to the TRAP transporter small permease family.</text>
</comment>
<feature type="transmembrane region" description="Helical" evidence="9">
    <location>
        <begin position="12"/>
        <end position="31"/>
    </location>
</feature>
<sequence>MVILTVLKKIFNVLMTAFLMIMVAILALQLFSRGVIGYSFTWIPELSGILFIWMVFIGSYVLFFDHEHIYVDFINTYLTPSQQRILNIIKYVLILAVMLVIIYGSYFRMVNKFYESSLTMPFIRIGYIYLSIFVGFLLQAILTLYKIVEEVRSIRQ</sequence>
<keyword evidence="6 9" id="KW-1133">Transmembrane helix</keyword>
<name>A0A9D5JTS0_9BACT</name>
<evidence type="ECO:0000256" key="3">
    <source>
        <dbReference type="ARBA" id="ARBA00022475"/>
    </source>
</evidence>
<keyword evidence="5 9" id="KW-0812">Transmembrane</keyword>
<evidence type="ECO:0000256" key="5">
    <source>
        <dbReference type="ARBA" id="ARBA00022692"/>
    </source>
</evidence>
<evidence type="ECO:0000313" key="11">
    <source>
        <dbReference type="EMBL" id="MBD3323812.1"/>
    </source>
</evidence>
<comment type="caution">
    <text evidence="11">The sequence shown here is derived from an EMBL/GenBank/DDBJ whole genome shotgun (WGS) entry which is preliminary data.</text>
</comment>
<evidence type="ECO:0000256" key="1">
    <source>
        <dbReference type="ARBA" id="ARBA00004429"/>
    </source>
</evidence>
<keyword evidence="4" id="KW-0997">Cell inner membrane</keyword>
<dbReference type="PANTHER" id="PTHR35011">
    <property type="entry name" value="2,3-DIKETO-L-GULONATE TRAP TRANSPORTER SMALL PERMEASE PROTEIN YIAM"/>
    <property type="match status" value="1"/>
</dbReference>
<accession>A0A9D5JTS0</accession>
<dbReference type="AlphaFoldDB" id="A0A9D5JTS0"/>
<feature type="transmembrane region" description="Helical" evidence="9">
    <location>
        <begin position="85"/>
        <end position="106"/>
    </location>
</feature>
<evidence type="ECO:0000256" key="6">
    <source>
        <dbReference type="ARBA" id="ARBA00022989"/>
    </source>
</evidence>
<evidence type="ECO:0000313" key="12">
    <source>
        <dbReference type="Proteomes" id="UP000649604"/>
    </source>
</evidence>
<dbReference type="Pfam" id="PF04290">
    <property type="entry name" value="DctQ"/>
    <property type="match status" value="1"/>
</dbReference>
<dbReference type="InterPro" id="IPR007387">
    <property type="entry name" value="TRAP_DctQ"/>
</dbReference>
<evidence type="ECO:0000256" key="9">
    <source>
        <dbReference type="SAM" id="Phobius"/>
    </source>
</evidence>
<feature type="transmembrane region" description="Helical" evidence="9">
    <location>
        <begin position="43"/>
        <end position="64"/>
    </location>
</feature>
<protein>
    <submittedName>
        <fullName evidence="11">TRAP transporter small permease subunit</fullName>
    </submittedName>
</protein>
<dbReference type="GO" id="GO:0015740">
    <property type="term" value="P:C4-dicarboxylate transport"/>
    <property type="evidence" value="ECO:0007669"/>
    <property type="project" value="TreeGrafter"/>
</dbReference>
<reference evidence="11" key="1">
    <citation type="submission" date="2019-11" db="EMBL/GenBank/DDBJ databases">
        <title>Microbial mats filling the niche in hypersaline microbial mats.</title>
        <authorList>
            <person name="Wong H.L."/>
            <person name="Macleod F.I."/>
            <person name="White R.A. III"/>
            <person name="Burns B.P."/>
        </authorList>
    </citation>
    <scope>NUCLEOTIDE SEQUENCE</scope>
    <source>
        <strain evidence="11">Rbin_158</strain>
    </source>
</reference>
<dbReference type="EMBL" id="WJJP01000137">
    <property type="protein sequence ID" value="MBD3323812.1"/>
    <property type="molecule type" value="Genomic_DNA"/>
</dbReference>
<keyword evidence="7 9" id="KW-0472">Membrane</keyword>
<evidence type="ECO:0000259" key="10">
    <source>
        <dbReference type="Pfam" id="PF04290"/>
    </source>
</evidence>
<gene>
    <name evidence="11" type="ORF">GF339_04465</name>
</gene>
<feature type="transmembrane region" description="Helical" evidence="9">
    <location>
        <begin position="126"/>
        <end position="148"/>
    </location>
</feature>
<dbReference type="GO" id="GO:0022857">
    <property type="term" value="F:transmembrane transporter activity"/>
    <property type="evidence" value="ECO:0007669"/>
    <property type="project" value="TreeGrafter"/>
</dbReference>
<evidence type="ECO:0000256" key="7">
    <source>
        <dbReference type="ARBA" id="ARBA00023136"/>
    </source>
</evidence>
<feature type="domain" description="Tripartite ATP-independent periplasmic transporters DctQ component" evidence="10">
    <location>
        <begin position="22"/>
        <end position="152"/>
    </location>
</feature>
<keyword evidence="3" id="KW-1003">Cell membrane</keyword>
<comment type="subcellular location">
    <subcellularLocation>
        <location evidence="1">Cell inner membrane</location>
        <topology evidence="1">Multi-pass membrane protein</topology>
    </subcellularLocation>
</comment>
<dbReference type="Proteomes" id="UP000649604">
    <property type="component" value="Unassembled WGS sequence"/>
</dbReference>
<keyword evidence="2" id="KW-0813">Transport</keyword>
<evidence type="ECO:0000256" key="8">
    <source>
        <dbReference type="ARBA" id="ARBA00038436"/>
    </source>
</evidence>
<dbReference type="InterPro" id="IPR055348">
    <property type="entry name" value="DctQ"/>
</dbReference>
<dbReference type="PANTHER" id="PTHR35011:SF2">
    <property type="entry name" value="2,3-DIKETO-L-GULONATE TRAP TRANSPORTER SMALL PERMEASE PROTEIN YIAM"/>
    <property type="match status" value="1"/>
</dbReference>
<evidence type="ECO:0000256" key="4">
    <source>
        <dbReference type="ARBA" id="ARBA00022519"/>
    </source>
</evidence>
<dbReference type="GO" id="GO:0005886">
    <property type="term" value="C:plasma membrane"/>
    <property type="evidence" value="ECO:0007669"/>
    <property type="project" value="UniProtKB-SubCell"/>
</dbReference>